<dbReference type="AlphaFoldDB" id="A0A0M0G8W7"/>
<dbReference type="GO" id="GO:0006417">
    <property type="term" value="P:regulation of translation"/>
    <property type="evidence" value="ECO:0007669"/>
    <property type="project" value="UniProtKB-KW"/>
</dbReference>
<dbReference type="Proteomes" id="UP000037109">
    <property type="component" value="Unassembled WGS sequence"/>
</dbReference>
<dbReference type="HAMAP" id="MF_01185">
    <property type="entry name" value="FliW"/>
    <property type="match status" value="1"/>
</dbReference>
<name>A0A0M0G8W7_SPOGL</name>
<dbReference type="STRING" id="1459.AF332_05270"/>
<dbReference type="InterPro" id="IPR024046">
    <property type="entry name" value="Flagellar_assmbl_FliW_dom_sf"/>
</dbReference>
<evidence type="ECO:0000313" key="6">
    <source>
        <dbReference type="Proteomes" id="UP000037109"/>
    </source>
</evidence>
<evidence type="ECO:0000256" key="3">
    <source>
        <dbReference type="ARBA" id="ARBA00022845"/>
    </source>
</evidence>
<keyword evidence="5" id="KW-0966">Cell projection</keyword>
<keyword evidence="5" id="KW-0969">Cilium</keyword>
<sequence length="146" mass="16965">MIIQTKFHGEQEINRNDIIYFASGIPGFLEEKEFYLLHLEETDLFVLQSVKTPEIAFIVTDPFALYPQYEFDLPEETIEKLEIQLDKDVATFAILTVREPFQETTANLQAPLVINQTKKLGKQVILNHTPYQTKHKIISLQEQGER</sequence>
<evidence type="ECO:0000313" key="5">
    <source>
        <dbReference type="EMBL" id="KON86289.1"/>
    </source>
</evidence>
<organism evidence="5 6">
    <name type="scientific">Sporosarcina globispora</name>
    <name type="common">Bacillus globisporus</name>
    <dbReference type="NCBI Taxonomy" id="1459"/>
    <lineage>
        <taxon>Bacteria</taxon>
        <taxon>Bacillati</taxon>
        <taxon>Bacillota</taxon>
        <taxon>Bacilli</taxon>
        <taxon>Bacillales</taxon>
        <taxon>Caryophanaceae</taxon>
        <taxon>Sporosarcina</taxon>
    </lineage>
</organism>
<comment type="subunit">
    <text evidence="4">Interacts with translational regulator CsrA and flagellin(s).</text>
</comment>
<dbReference type="PATRIC" id="fig|1459.3.peg.1100"/>
<keyword evidence="3 4" id="KW-0810">Translation regulation</keyword>
<keyword evidence="6" id="KW-1185">Reference proteome</keyword>
<comment type="caution">
    <text evidence="5">The sequence shown here is derived from an EMBL/GenBank/DDBJ whole genome shotgun (WGS) entry which is preliminary data.</text>
</comment>
<dbReference type="OrthoDB" id="9801235at2"/>
<dbReference type="InterPro" id="IPR003775">
    <property type="entry name" value="Flagellar_assembly_factor_FliW"/>
</dbReference>
<comment type="subcellular location">
    <subcellularLocation>
        <location evidence="4">Cytoplasm</location>
    </subcellularLocation>
</comment>
<comment type="similarity">
    <text evidence="4">Belongs to the FliW family.</text>
</comment>
<keyword evidence="1 4" id="KW-0963">Cytoplasm</keyword>
<reference evidence="6" key="1">
    <citation type="submission" date="2015-07" db="EMBL/GenBank/DDBJ databases">
        <title>Fjat-10036 dsm4.</title>
        <authorList>
            <person name="Liu B."/>
            <person name="Wang J."/>
            <person name="Zhu Y."/>
            <person name="Liu G."/>
            <person name="Chen Q."/>
            <person name="Chen Z."/>
            <person name="Lan J."/>
            <person name="Che J."/>
            <person name="Ge C."/>
            <person name="Shi H."/>
            <person name="Pan Z."/>
            <person name="Liu X."/>
        </authorList>
    </citation>
    <scope>NUCLEOTIDE SEQUENCE [LARGE SCALE GENOMIC DNA]</scope>
    <source>
        <strain evidence="6">DSM 4</strain>
    </source>
</reference>
<dbReference type="Pfam" id="PF02623">
    <property type="entry name" value="FliW"/>
    <property type="match status" value="1"/>
</dbReference>
<evidence type="ECO:0000256" key="1">
    <source>
        <dbReference type="ARBA" id="ARBA00022490"/>
    </source>
</evidence>
<dbReference type="SUPFAM" id="SSF141457">
    <property type="entry name" value="BH3618-like"/>
    <property type="match status" value="1"/>
</dbReference>
<dbReference type="EMBL" id="LGUF01000007">
    <property type="protein sequence ID" value="KON86289.1"/>
    <property type="molecule type" value="Genomic_DNA"/>
</dbReference>
<comment type="function">
    <text evidence="4">Acts as an anti-CsrA protein, binds CsrA and prevents it from repressing translation of its target genes, one of which is flagellin. Binds to flagellin and participates in the assembly of the flagellum.</text>
</comment>
<gene>
    <name evidence="4" type="primary">fliW</name>
    <name evidence="5" type="ORF">AF332_05270</name>
</gene>
<keyword evidence="5" id="KW-0282">Flagellum</keyword>
<dbReference type="PANTHER" id="PTHR39190:SF1">
    <property type="entry name" value="FLAGELLAR ASSEMBLY FACTOR FLIW"/>
    <property type="match status" value="1"/>
</dbReference>
<evidence type="ECO:0000256" key="2">
    <source>
        <dbReference type="ARBA" id="ARBA00022795"/>
    </source>
</evidence>
<protein>
    <recommendedName>
        <fullName evidence="4">Flagellar assembly factor FliW</fullName>
    </recommendedName>
</protein>
<dbReference type="Gene3D" id="2.30.290.10">
    <property type="entry name" value="BH3618-like"/>
    <property type="match status" value="1"/>
</dbReference>
<proteinExistence type="inferred from homology"/>
<keyword evidence="4" id="KW-0143">Chaperone</keyword>
<dbReference type="PANTHER" id="PTHR39190">
    <property type="entry name" value="FLAGELLAR ASSEMBLY FACTOR FLIW"/>
    <property type="match status" value="1"/>
</dbReference>
<dbReference type="GO" id="GO:0005737">
    <property type="term" value="C:cytoplasm"/>
    <property type="evidence" value="ECO:0007669"/>
    <property type="project" value="UniProtKB-SubCell"/>
</dbReference>
<evidence type="ECO:0000256" key="4">
    <source>
        <dbReference type="HAMAP-Rule" id="MF_01185"/>
    </source>
</evidence>
<accession>A0A0M0G8W7</accession>
<dbReference type="GO" id="GO:0044780">
    <property type="term" value="P:bacterial-type flagellum assembly"/>
    <property type="evidence" value="ECO:0007669"/>
    <property type="project" value="UniProtKB-UniRule"/>
</dbReference>
<dbReference type="RefSeq" id="WP_053433649.1">
    <property type="nucleotide sequence ID" value="NZ_LGUF01000007.1"/>
</dbReference>
<keyword evidence="2 4" id="KW-1005">Bacterial flagellum biogenesis</keyword>
<dbReference type="NCBIfam" id="NF009793">
    <property type="entry name" value="PRK13285.1-1"/>
    <property type="match status" value="1"/>
</dbReference>